<feature type="chain" id="PRO_5038767289" description="Lipoprotein" evidence="2">
    <location>
        <begin position="19"/>
        <end position="185"/>
    </location>
</feature>
<reference evidence="3" key="2">
    <citation type="journal article" date="2021" name="PeerJ">
        <title>Extensive microbial diversity within the chicken gut microbiome revealed by metagenomics and culture.</title>
        <authorList>
            <person name="Gilroy R."/>
            <person name="Ravi A."/>
            <person name="Getino M."/>
            <person name="Pursley I."/>
            <person name="Horton D.L."/>
            <person name="Alikhan N.F."/>
            <person name="Baker D."/>
            <person name="Gharbi K."/>
            <person name="Hall N."/>
            <person name="Watson M."/>
            <person name="Adriaenssens E.M."/>
            <person name="Foster-Nyarko E."/>
            <person name="Jarju S."/>
            <person name="Secka A."/>
            <person name="Antonio M."/>
            <person name="Oren A."/>
            <person name="Chaudhuri R.R."/>
            <person name="La Ragione R."/>
            <person name="Hildebrand F."/>
            <person name="Pallen M.J."/>
        </authorList>
    </citation>
    <scope>NUCLEOTIDE SEQUENCE</scope>
    <source>
        <strain evidence="3">CHK199-13235</strain>
    </source>
</reference>
<dbReference type="EMBL" id="DVJP01000069">
    <property type="protein sequence ID" value="HIS77228.1"/>
    <property type="molecule type" value="Genomic_DNA"/>
</dbReference>
<reference evidence="3" key="1">
    <citation type="submission" date="2020-10" db="EMBL/GenBank/DDBJ databases">
        <authorList>
            <person name="Gilroy R."/>
        </authorList>
    </citation>
    <scope>NUCLEOTIDE SEQUENCE</scope>
    <source>
        <strain evidence="3">CHK199-13235</strain>
    </source>
</reference>
<gene>
    <name evidence="3" type="ORF">IAB51_10555</name>
</gene>
<feature type="region of interest" description="Disordered" evidence="1">
    <location>
        <begin position="36"/>
        <end position="61"/>
    </location>
</feature>
<protein>
    <recommendedName>
        <fullName evidence="5">Lipoprotein</fullName>
    </recommendedName>
</protein>
<feature type="compositionally biased region" description="Basic and acidic residues" evidence="1">
    <location>
        <begin position="40"/>
        <end position="61"/>
    </location>
</feature>
<keyword evidence="2" id="KW-0732">Signal</keyword>
<name>A0A9D1K1L1_9FIRM</name>
<proteinExistence type="predicted"/>
<accession>A0A9D1K1L1</accession>
<feature type="signal peptide" evidence="2">
    <location>
        <begin position="1"/>
        <end position="18"/>
    </location>
</feature>
<dbReference type="Proteomes" id="UP000824002">
    <property type="component" value="Unassembled WGS sequence"/>
</dbReference>
<dbReference type="AlphaFoldDB" id="A0A9D1K1L1"/>
<evidence type="ECO:0000313" key="4">
    <source>
        <dbReference type="Proteomes" id="UP000824002"/>
    </source>
</evidence>
<evidence type="ECO:0000313" key="3">
    <source>
        <dbReference type="EMBL" id="HIS77228.1"/>
    </source>
</evidence>
<evidence type="ECO:0008006" key="5">
    <source>
        <dbReference type="Google" id="ProtNLM"/>
    </source>
</evidence>
<comment type="caution">
    <text evidence="3">The sequence shown here is derived from an EMBL/GenBank/DDBJ whole genome shotgun (WGS) entry which is preliminary data.</text>
</comment>
<organism evidence="3 4">
    <name type="scientific">Candidatus Merdivicinus excrementipullorum</name>
    <dbReference type="NCBI Taxonomy" id="2840867"/>
    <lineage>
        <taxon>Bacteria</taxon>
        <taxon>Bacillati</taxon>
        <taxon>Bacillota</taxon>
        <taxon>Clostridia</taxon>
        <taxon>Eubacteriales</taxon>
        <taxon>Oscillospiraceae</taxon>
        <taxon>Oscillospiraceae incertae sedis</taxon>
        <taxon>Candidatus Merdivicinus</taxon>
    </lineage>
</organism>
<evidence type="ECO:0000256" key="2">
    <source>
        <dbReference type="SAM" id="SignalP"/>
    </source>
</evidence>
<sequence length="185" mass="20592">MAHIEILAVLLAASILTACGQAEPAEADPAVFENTAWKQSPEETEKALGQDFSKESPPREEVPEGELLNCLYNSPITLPVSGAEAENASFLYWNLDGSFQLSEVRLLFGSPEETEEYRAYLDGLYGEAEEAEISLLDESGQYSAIWQWADGEIKVSYLPPETPFYSAEFPNGMFRFQCGDFPWTE</sequence>
<evidence type="ECO:0000256" key="1">
    <source>
        <dbReference type="SAM" id="MobiDB-lite"/>
    </source>
</evidence>